<feature type="compositionally biased region" description="Low complexity" evidence="1">
    <location>
        <begin position="120"/>
        <end position="137"/>
    </location>
</feature>
<feature type="non-terminal residue" evidence="2">
    <location>
        <position position="137"/>
    </location>
</feature>
<evidence type="ECO:0000313" key="2">
    <source>
        <dbReference type="EMBL" id="GFR40321.1"/>
    </source>
</evidence>
<feature type="region of interest" description="Disordered" evidence="1">
    <location>
        <begin position="66"/>
        <end position="137"/>
    </location>
</feature>
<protein>
    <submittedName>
        <fullName evidence="2">Uncharacterized protein</fullName>
    </submittedName>
</protein>
<evidence type="ECO:0000313" key="3">
    <source>
        <dbReference type="Proteomes" id="UP001054857"/>
    </source>
</evidence>
<dbReference type="AlphaFoldDB" id="A0AAD3DHZ1"/>
<reference evidence="2 3" key="1">
    <citation type="journal article" date="2021" name="Sci. Rep.">
        <title>Genome sequencing of the multicellular alga Astrephomene provides insights into convergent evolution of germ-soma differentiation.</title>
        <authorList>
            <person name="Yamashita S."/>
            <person name="Yamamoto K."/>
            <person name="Matsuzaki R."/>
            <person name="Suzuki S."/>
            <person name="Yamaguchi H."/>
            <person name="Hirooka S."/>
            <person name="Minakuchi Y."/>
            <person name="Miyagishima S."/>
            <person name="Kawachi M."/>
            <person name="Toyoda A."/>
            <person name="Nozaki H."/>
        </authorList>
    </citation>
    <scope>NUCLEOTIDE SEQUENCE [LARGE SCALE GENOMIC DNA]</scope>
    <source>
        <strain evidence="2 3">NIES-4017</strain>
    </source>
</reference>
<dbReference type="Proteomes" id="UP001054857">
    <property type="component" value="Unassembled WGS sequence"/>
</dbReference>
<proteinExistence type="predicted"/>
<keyword evidence="3" id="KW-1185">Reference proteome</keyword>
<accession>A0AAD3DHZ1</accession>
<organism evidence="2 3">
    <name type="scientific">Astrephomene gubernaculifera</name>
    <dbReference type="NCBI Taxonomy" id="47775"/>
    <lineage>
        <taxon>Eukaryota</taxon>
        <taxon>Viridiplantae</taxon>
        <taxon>Chlorophyta</taxon>
        <taxon>core chlorophytes</taxon>
        <taxon>Chlorophyceae</taxon>
        <taxon>CS clade</taxon>
        <taxon>Chlamydomonadales</taxon>
        <taxon>Astrephomenaceae</taxon>
        <taxon>Astrephomene</taxon>
    </lineage>
</organism>
<comment type="caution">
    <text evidence="2">The sequence shown here is derived from an EMBL/GenBank/DDBJ whole genome shotgun (WGS) entry which is preliminary data.</text>
</comment>
<evidence type="ECO:0000256" key="1">
    <source>
        <dbReference type="SAM" id="MobiDB-lite"/>
    </source>
</evidence>
<feature type="compositionally biased region" description="Low complexity" evidence="1">
    <location>
        <begin position="88"/>
        <end position="106"/>
    </location>
</feature>
<gene>
    <name evidence="2" type="ORF">Agub_g859</name>
</gene>
<feature type="compositionally biased region" description="Gly residues" evidence="1">
    <location>
        <begin position="70"/>
        <end position="79"/>
    </location>
</feature>
<sequence length="137" mass="13411">TVRNDSAGISPCGPCVALYITAQERLPSSLLRAVKERAQTLLELLLPACLTSLSCGPVRADLEHLANRTAGGGGGGSVANGGCRRNQASQPLKASASASSLALSPPADVPNAAGAGGSGAAATASHSAPHTTTQKGA</sequence>
<feature type="non-terminal residue" evidence="2">
    <location>
        <position position="1"/>
    </location>
</feature>
<dbReference type="EMBL" id="BMAR01000001">
    <property type="protein sequence ID" value="GFR40321.1"/>
    <property type="molecule type" value="Genomic_DNA"/>
</dbReference>
<name>A0AAD3DHZ1_9CHLO</name>